<dbReference type="WBParaSite" id="nRc.2.0.1.t46743-RA">
    <property type="protein sequence ID" value="nRc.2.0.1.t46743-RA"/>
    <property type="gene ID" value="nRc.2.0.1.g46743"/>
</dbReference>
<proteinExistence type="predicted"/>
<keyword evidence="1" id="KW-1185">Reference proteome</keyword>
<dbReference type="Proteomes" id="UP000887565">
    <property type="component" value="Unplaced"/>
</dbReference>
<organism evidence="1 2">
    <name type="scientific">Romanomermis culicivorax</name>
    <name type="common">Nematode worm</name>
    <dbReference type="NCBI Taxonomy" id="13658"/>
    <lineage>
        <taxon>Eukaryota</taxon>
        <taxon>Metazoa</taxon>
        <taxon>Ecdysozoa</taxon>
        <taxon>Nematoda</taxon>
        <taxon>Enoplea</taxon>
        <taxon>Dorylaimia</taxon>
        <taxon>Mermithida</taxon>
        <taxon>Mermithoidea</taxon>
        <taxon>Mermithidae</taxon>
        <taxon>Romanomermis</taxon>
    </lineage>
</organism>
<sequence>MYDSVIYLSNISDTNEYKVPIEWSLGDMMDELKDYGQGAYITEFISSSPKNDSYCVYSTKDVKLHFITKVHGITLNHKVAKQ</sequence>
<reference evidence="2" key="1">
    <citation type="submission" date="2022-11" db="UniProtKB">
        <authorList>
            <consortium name="WormBaseParasite"/>
        </authorList>
    </citation>
    <scope>IDENTIFICATION</scope>
</reference>
<accession>A0A915L8F2</accession>
<evidence type="ECO:0000313" key="1">
    <source>
        <dbReference type="Proteomes" id="UP000887565"/>
    </source>
</evidence>
<evidence type="ECO:0000313" key="2">
    <source>
        <dbReference type="WBParaSite" id="nRc.2.0.1.t46743-RA"/>
    </source>
</evidence>
<name>A0A915L8F2_ROMCU</name>
<dbReference type="AlphaFoldDB" id="A0A915L8F2"/>
<protein>
    <submittedName>
        <fullName evidence="2">Uncharacterized protein</fullName>
    </submittedName>
</protein>